<evidence type="ECO:0000313" key="2">
    <source>
        <dbReference type="Proteomes" id="UP000077202"/>
    </source>
</evidence>
<protein>
    <submittedName>
        <fullName evidence="1">Uncharacterized protein</fullName>
    </submittedName>
</protein>
<keyword evidence="2" id="KW-1185">Reference proteome</keyword>
<name>A0A176WAL2_MARPO</name>
<gene>
    <name evidence="1" type="ORF">AXG93_4295s1350</name>
</gene>
<organism evidence="1 2">
    <name type="scientific">Marchantia polymorpha subsp. ruderalis</name>
    <dbReference type="NCBI Taxonomy" id="1480154"/>
    <lineage>
        <taxon>Eukaryota</taxon>
        <taxon>Viridiplantae</taxon>
        <taxon>Streptophyta</taxon>
        <taxon>Embryophyta</taxon>
        <taxon>Marchantiophyta</taxon>
        <taxon>Marchantiopsida</taxon>
        <taxon>Marchantiidae</taxon>
        <taxon>Marchantiales</taxon>
        <taxon>Marchantiaceae</taxon>
        <taxon>Marchantia</taxon>
    </lineage>
</organism>
<reference evidence="1" key="1">
    <citation type="submission" date="2016-03" db="EMBL/GenBank/DDBJ databases">
        <title>Mechanisms controlling the formation of the plant cell surface in tip-growing cells are functionally conserved among land plants.</title>
        <authorList>
            <person name="Honkanen S."/>
            <person name="Jones V.A."/>
            <person name="Morieri G."/>
            <person name="Champion C."/>
            <person name="Hetherington A.J."/>
            <person name="Kelly S."/>
            <person name="Saint-Marcoux D."/>
            <person name="Proust H."/>
            <person name="Prescott H."/>
            <person name="Dolan L."/>
        </authorList>
    </citation>
    <scope>NUCLEOTIDE SEQUENCE [LARGE SCALE GENOMIC DNA]</scope>
    <source>
        <tissue evidence="1">Whole gametophyte</tissue>
    </source>
</reference>
<accession>A0A176WAL2</accession>
<sequence length="213" mass="23932">MDDHATLEKLPALAPCDCLFLSGGLWRLQKTEIDNTSVGDKNTNKLSVELFLSNVRRLMRAKQKKRAGSSTVIIPRGMQVSLEENLKGHIALSLQFIMDLFSEAQTVGDIFGEVLYQLFEKIVADYLCEWANTGDLDIEVLTNTFERHFSTVRHLMKFPNWGSLIVQYNTKLTGEIVAQLSTAVCINHYAEESQQTALLNLLELAKHATTDVT</sequence>
<proteinExistence type="predicted"/>
<evidence type="ECO:0000313" key="1">
    <source>
        <dbReference type="EMBL" id="OAE30180.1"/>
    </source>
</evidence>
<dbReference type="AlphaFoldDB" id="A0A176WAL2"/>
<dbReference type="EMBL" id="LVLJ01001351">
    <property type="protein sequence ID" value="OAE30180.1"/>
    <property type="molecule type" value="Genomic_DNA"/>
</dbReference>
<dbReference type="Proteomes" id="UP000077202">
    <property type="component" value="Unassembled WGS sequence"/>
</dbReference>
<comment type="caution">
    <text evidence="1">The sequence shown here is derived from an EMBL/GenBank/DDBJ whole genome shotgun (WGS) entry which is preliminary data.</text>
</comment>